<sequence length="49" mass="5467">MGSLRDVQDERSGTNARYRMAAWVGAMIIIIVVAVVWFLWSWIDIAAGA</sequence>
<dbReference type="Proteomes" id="UP001342418">
    <property type="component" value="Chromosome"/>
</dbReference>
<dbReference type="EMBL" id="CP030941">
    <property type="protein sequence ID" value="UUP18362.1"/>
    <property type="molecule type" value="Genomic_DNA"/>
</dbReference>
<proteinExistence type="predicted"/>
<name>A0ABY5MLP9_9HYPH</name>
<keyword evidence="3" id="KW-1185">Reference proteome</keyword>
<feature type="transmembrane region" description="Helical" evidence="1">
    <location>
        <begin position="21"/>
        <end position="43"/>
    </location>
</feature>
<keyword evidence="1" id="KW-1133">Transmembrane helix</keyword>
<evidence type="ECO:0000313" key="3">
    <source>
        <dbReference type="Proteomes" id="UP001342418"/>
    </source>
</evidence>
<accession>A0ABY5MLP9</accession>
<evidence type="ECO:0000313" key="2">
    <source>
        <dbReference type="EMBL" id="UUP18362.1"/>
    </source>
</evidence>
<evidence type="ECO:0000256" key="1">
    <source>
        <dbReference type="SAM" id="Phobius"/>
    </source>
</evidence>
<gene>
    <name evidence="2" type="ORF">NTH_02842</name>
</gene>
<protein>
    <submittedName>
        <fullName evidence="2">Uncharacterized protein</fullName>
    </submittedName>
</protein>
<keyword evidence="1" id="KW-0812">Transmembrane</keyword>
<organism evidence="2 3">
    <name type="scientific">Nitratireductor thuwali</name>
    <dbReference type="NCBI Taxonomy" id="2267699"/>
    <lineage>
        <taxon>Bacteria</taxon>
        <taxon>Pseudomonadati</taxon>
        <taxon>Pseudomonadota</taxon>
        <taxon>Alphaproteobacteria</taxon>
        <taxon>Hyphomicrobiales</taxon>
        <taxon>Phyllobacteriaceae</taxon>
        <taxon>Nitratireductor</taxon>
    </lineage>
</organism>
<keyword evidence="1" id="KW-0472">Membrane</keyword>
<reference evidence="2 3" key="1">
    <citation type="submission" date="2018-07" db="EMBL/GenBank/DDBJ databases">
        <title>Genome sequence of Nitratireductor thuwali#1536.</title>
        <authorList>
            <person name="Michoud G."/>
            <person name="Merlino G."/>
            <person name="Sefrji F.O."/>
            <person name="Daffonchio D."/>
        </authorList>
    </citation>
    <scope>NUCLEOTIDE SEQUENCE [LARGE SCALE GENOMIC DNA]</scope>
    <source>
        <strain evidence="3">Nit1536</strain>
    </source>
</reference>